<reference evidence="2 3" key="1">
    <citation type="submission" date="2016-11" db="EMBL/GenBank/DDBJ databases">
        <authorList>
            <person name="Jaros S."/>
            <person name="Januszkiewicz K."/>
            <person name="Wedrychowicz H."/>
        </authorList>
    </citation>
    <scope>NUCLEOTIDE SEQUENCE [LARGE SCALE GENOMIC DNA]</scope>
    <source>
        <strain evidence="2 3">DSM 18899</strain>
    </source>
</reference>
<organism evidence="2 3">
    <name type="scientific">Chitinimonas taiwanensis DSM 18899</name>
    <dbReference type="NCBI Taxonomy" id="1121279"/>
    <lineage>
        <taxon>Bacteria</taxon>
        <taxon>Pseudomonadati</taxon>
        <taxon>Pseudomonadota</taxon>
        <taxon>Betaproteobacteria</taxon>
        <taxon>Neisseriales</taxon>
        <taxon>Chitinibacteraceae</taxon>
        <taxon>Chitinimonas</taxon>
    </lineage>
</organism>
<evidence type="ECO:0000313" key="2">
    <source>
        <dbReference type="EMBL" id="SFZ73416.1"/>
    </source>
</evidence>
<gene>
    <name evidence="2" type="ORF">SAMN02745887_00811</name>
</gene>
<sequence length="722" mass="76214">MHLPELSRRDLLKAGAATALLIGFQLTPGGRARAAAMPTSAVPNAFVRIGSDDTVTVLSKHLEMGQGTYTGLATILAEELDADWQTVRVEGAPANAAVYNNLNWGPIQGTGGSSAMANSWMQLRQAGASARALLVAAAAKDWGVPATEISVQAGLVTHAASGRKARFGELVATAATLEAPKEVKLKDAKDFKLVGKQKLSRRDSADKINGKAIFTQDVQLPGMLTAVVAHPPRFGAKLRSVDASAAKAVKGVVDVLTIESGVAVLAKGFWAAKKGRDALKLDWDESGAIQQGSGELRDEFTALLKQPGAVANLQGEPDAAFARAAQVVRAVYEFPYLAHAAMEPLNCVISLGTDGAEVWNGEQFHTFDQGAVAAVFGLKPEQVKINTLYAGGSFGRRANPASDFVIECARIVKASGGKTPVKMVWTREDDMRSGYYRPMYLHEAEAALDAQGQLIGWRQRIVGQSIITGTAFEGFMVKNGVDATSVEGAANLSYHVPNLRVDLHSPQKAVPVLWWRSVGHTHTGFAVETLIDAAASAAKADPVAFRLALLDKHPRHAGVLRLAADKAGWGKPLKPGKKGEKRGRGVAVVESFGSYVAEVAEVTVLADGSFRIDRVVCAVDCGIAINPDVIRAQMEGGIGFGLSATLHGAITLKDGQVEQSNFHDYPVLRINEMPKIEVHIVPSDAPPTGVGEPGVPPIAPAVANALAAITGKRLSTLPLKLA</sequence>
<keyword evidence="3" id="KW-1185">Reference proteome</keyword>
<dbReference type="OrthoDB" id="9767994at2"/>
<name>A0A1K2H9E4_9NEIS</name>
<protein>
    <submittedName>
        <fullName evidence="2">Isoquinoline 1-oxidoreductase, beta subunit</fullName>
    </submittedName>
</protein>
<dbReference type="EMBL" id="FPKR01000003">
    <property type="protein sequence ID" value="SFZ73416.1"/>
    <property type="molecule type" value="Genomic_DNA"/>
</dbReference>
<dbReference type="Pfam" id="PF02738">
    <property type="entry name" value="MoCoBD_1"/>
    <property type="match status" value="1"/>
</dbReference>
<dbReference type="InterPro" id="IPR037165">
    <property type="entry name" value="AldOxase/xan_DH_Mopterin-bd_sf"/>
</dbReference>
<dbReference type="PANTHER" id="PTHR47495:SF2">
    <property type="entry name" value="ALDEHYDE DEHYDROGENASE"/>
    <property type="match status" value="1"/>
</dbReference>
<dbReference type="Gene3D" id="3.30.365.10">
    <property type="entry name" value="Aldehyde oxidase/xanthine dehydrogenase, molybdopterin binding domain"/>
    <property type="match status" value="5"/>
</dbReference>
<dbReference type="Pfam" id="PF20256">
    <property type="entry name" value="MoCoBD_2"/>
    <property type="match status" value="2"/>
</dbReference>
<evidence type="ECO:0000313" key="3">
    <source>
        <dbReference type="Proteomes" id="UP000186513"/>
    </source>
</evidence>
<dbReference type="Gene3D" id="3.90.1170.50">
    <property type="entry name" value="Aldehyde oxidase/xanthine dehydrogenase, a/b hammerhead"/>
    <property type="match status" value="1"/>
</dbReference>
<dbReference type="InterPro" id="IPR008274">
    <property type="entry name" value="AldOxase/xan_DH_MoCoBD1"/>
</dbReference>
<dbReference type="InterPro" id="IPR006311">
    <property type="entry name" value="TAT_signal"/>
</dbReference>
<dbReference type="SMART" id="SM01008">
    <property type="entry name" value="Ald_Xan_dh_C"/>
    <property type="match status" value="1"/>
</dbReference>
<dbReference type="PIRSF" id="PIRSF036389">
    <property type="entry name" value="IOR_B"/>
    <property type="match status" value="1"/>
</dbReference>
<dbReference type="SUPFAM" id="SSF56003">
    <property type="entry name" value="Molybdenum cofactor-binding domain"/>
    <property type="match status" value="2"/>
</dbReference>
<dbReference type="Proteomes" id="UP000186513">
    <property type="component" value="Unassembled WGS sequence"/>
</dbReference>
<dbReference type="AlphaFoldDB" id="A0A1K2H9E4"/>
<dbReference type="PROSITE" id="PS51318">
    <property type="entry name" value="TAT"/>
    <property type="match status" value="1"/>
</dbReference>
<dbReference type="InterPro" id="IPR052516">
    <property type="entry name" value="N-heterocyclic_Hydroxylase"/>
</dbReference>
<accession>A0A1K2H9E4</accession>
<dbReference type="PANTHER" id="PTHR47495">
    <property type="entry name" value="ALDEHYDE DEHYDROGENASE"/>
    <property type="match status" value="1"/>
</dbReference>
<dbReference type="RefSeq" id="WP_072427363.1">
    <property type="nucleotide sequence ID" value="NZ_FPKR01000003.1"/>
</dbReference>
<evidence type="ECO:0000259" key="1">
    <source>
        <dbReference type="SMART" id="SM01008"/>
    </source>
</evidence>
<dbReference type="GO" id="GO:0016491">
    <property type="term" value="F:oxidoreductase activity"/>
    <property type="evidence" value="ECO:0007669"/>
    <property type="project" value="InterPro"/>
</dbReference>
<feature type="domain" description="Aldehyde oxidase/xanthine dehydrogenase a/b hammerhead" evidence="1">
    <location>
        <begin position="209"/>
        <end position="287"/>
    </location>
</feature>
<dbReference type="InterPro" id="IPR046867">
    <property type="entry name" value="AldOxase/xan_DH_MoCoBD2"/>
</dbReference>
<dbReference type="InterPro" id="IPR000674">
    <property type="entry name" value="Ald_Oxase/Xan_DH_a/b"/>
</dbReference>
<proteinExistence type="predicted"/>
<dbReference type="STRING" id="1121279.SAMN02745887_00811"/>
<dbReference type="InterPro" id="IPR012368">
    <property type="entry name" value="OxRdtase_Mopterin-bd_su_IorB"/>
</dbReference>